<evidence type="ECO:0000256" key="3">
    <source>
        <dbReference type="ARBA" id="ARBA00022840"/>
    </source>
</evidence>
<dbReference type="GO" id="GO:0006189">
    <property type="term" value="P:'de novo' IMP biosynthetic process"/>
    <property type="evidence" value="ECO:0007669"/>
    <property type="project" value="InterPro"/>
</dbReference>
<reference evidence="6" key="1">
    <citation type="submission" date="2021-02" db="EMBL/GenBank/DDBJ databases">
        <authorList>
            <person name="Nowell W R."/>
        </authorList>
    </citation>
    <scope>NUCLEOTIDE SEQUENCE</scope>
</reference>
<feature type="region of interest" description="Disordered" evidence="4">
    <location>
        <begin position="20"/>
        <end position="40"/>
    </location>
</feature>
<keyword evidence="3" id="KW-0067">ATP-binding</keyword>
<dbReference type="InterPro" id="IPR020561">
    <property type="entry name" value="PRibGlycinamid_synth_ATP-grasp"/>
</dbReference>
<dbReference type="InterPro" id="IPR036477">
    <property type="entry name" value="Formyl_transf_N_sf"/>
</dbReference>
<dbReference type="InterPro" id="IPR004733">
    <property type="entry name" value="PurM_cligase"/>
</dbReference>
<dbReference type="InterPro" id="IPR036676">
    <property type="entry name" value="PurM-like_C_sf"/>
</dbReference>
<dbReference type="PANTHER" id="PTHR10520:SF12">
    <property type="entry name" value="TRIFUNCTIONAL PURINE BIOSYNTHETIC PROTEIN ADENOSINE-3"/>
    <property type="match status" value="1"/>
</dbReference>
<sequence>MSQVNNRGVVTKRLRISSTGAFRQGENQSSSSSTNVAQNQYNSSGLSIDNETELSADSIKEQLDHVDDIITQPIIEVPTKRLLHIKELGGNLFVSSSRKIYSKTLQKLIDRVLFTKSLNNDVNTAASDLHVFERVLARTDDNDAFSTCTSIAQPLPATILVLGLTSCEHAFVWRLTQRRNLKIYCSPANSGIITDQSSVIVTNTLKTDKDILEFVDTKQIDLVISLNKTFYYEDLEAQLGERGIHYLGCSVDTLALSDDFLNAKQFMTKHQIPTLNWIHCTKQDEGEEFLTKHSSQQLWIFRSTNGNRIVNCYTHDEALQALKEVFQDHLFGDNNQSVIIEHGYSLDESRVCTLYIVSDGDGDYTQLPIVESDPEGFGAYGPCPQLTSKQLSFVRRRIVERTLRCSPLIRHLFGFRLLIQGTNYNQIQLLDYKSTFEEPESEVLLSLYESDIFLQYALDLPSVTILPLTSKKRRLFCVNTSITSKQIPLSIPNRILITAAKNNKVKIFHNQTDVFAGGVETGSITTNGQRIFNVLGYGSTLQEAQIQSVLACEYIKQQANIDDLSFKSDIGSHAIEWFKTHGDHASSASGGLTNGKKKKPKKKNSISAMSNKKGSGMATRGRNLKNSETIEDDETDDNEDDDDDDEETEPMDFERAFGSASDIPKLEFMNIYPNNRLMDGLNTFEGESYFDISTKIDLKTFTQPVLVSSTINLNPLAALFNLNDKDMNDSQTVFEYLGYELAVRCANDLSYARPLYIQCCSSPISTYERSVQRFYQGIEQACQQLNCTFLKTTSISSSFNALCTGVCNRELFALNTDNHNPIINEGDYLIGLRSSSSAINSQGYIQLKELFQKKNIHLNDTLPFRNTDGEEESFFSLLLQKSSILTSALTDVINELILSRTIKVIRYIKDNGLARIIQSSLDSSAGTLTAELNGQQWPVMPPIFTWIYQNSGFSQDEMFENFNCGIDYLIIVDHTKSTVENILQQLTQTYTTCFLLGTLTSLNSSPARSKTVNIPPQARQRIVQLKNISFKYPKPGVASNNTPIVVKDRMKQPIANDKTRCAVLISTNDTSLLSLLAYSTSTIECAFEIVLVLSTLAGLSDIARVNELYPSVVTKVIQPKKYAARNYDLDQKIDDELQLHGCELVVLDRYACRLSPSFIQAWRGRLLNVYPSLLPSFRHSTSPIRDALQAGIRITGVTVHFIAEPDTDNDGPIIAQESIHVTPIENEMQLESRLRTLEQQLYPKAIDMVASGKIIYQGKKRVGKVIRLNLNQSETFIIGDAQLRREAASLVEQAKADIMILARDAAERQTRQYQKQYNMKMNQMWQHEKTLPSDQRLTPTMIHMMEKRLTNIGACLEYIYKCKAQLFQLKTNIP</sequence>
<dbReference type="PANTHER" id="PTHR10520">
    <property type="entry name" value="TRIFUNCTIONAL PURINE BIOSYNTHETIC PROTEIN ADENOSINE-3-RELATED"/>
    <property type="match status" value="1"/>
</dbReference>
<dbReference type="GO" id="GO:0004637">
    <property type="term" value="F:phosphoribosylamine-glycine ligase activity"/>
    <property type="evidence" value="ECO:0007669"/>
    <property type="project" value="InterPro"/>
</dbReference>
<dbReference type="SUPFAM" id="SSF51246">
    <property type="entry name" value="Rudiment single hybrid motif"/>
    <property type="match status" value="1"/>
</dbReference>
<dbReference type="SUPFAM" id="SSF56042">
    <property type="entry name" value="PurM C-terminal domain-like"/>
    <property type="match status" value="1"/>
</dbReference>
<dbReference type="Gene3D" id="3.40.50.20">
    <property type="match status" value="1"/>
</dbReference>
<dbReference type="Pfam" id="PF00551">
    <property type="entry name" value="Formyl_trans_N"/>
    <property type="match status" value="1"/>
</dbReference>
<dbReference type="SMART" id="SM01210">
    <property type="entry name" value="GARS_C"/>
    <property type="match status" value="1"/>
</dbReference>
<dbReference type="InterPro" id="IPR011054">
    <property type="entry name" value="Rudment_hybrid_motif"/>
</dbReference>
<dbReference type="InterPro" id="IPR020560">
    <property type="entry name" value="PRibGlycinamide_synth_C-dom"/>
</dbReference>
<evidence type="ECO:0000259" key="5">
    <source>
        <dbReference type="SMART" id="SM01210"/>
    </source>
</evidence>
<evidence type="ECO:0000313" key="6">
    <source>
        <dbReference type="EMBL" id="CAF3800655.1"/>
    </source>
</evidence>
<dbReference type="SUPFAM" id="SSF53328">
    <property type="entry name" value="Formyltransferase"/>
    <property type="match status" value="1"/>
</dbReference>
<dbReference type="SUPFAM" id="SSF56059">
    <property type="entry name" value="Glutathione synthetase ATP-binding domain-like"/>
    <property type="match status" value="1"/>
</dbReference>
<dbReference type="Gene3D" id="3.90.600.10">
    <property type="entry name" value="Phosphoribosylglycinamide synthetase, C-terminal domain"/>
    <property type="match status" value="1"/>
</dbReference>
<gene>
    <name evidence="6" type="ORF">SMN809_LOCUS1155</name>
</gene>
<name>A0A8S2JBF3_9BILA</name>
<feature type="compositionally biased region" description="Acidic residues" evidence="4">
    <location>
        <begin position="629"/>
        <end position="651"/>
    </location>
</feature>
<feature type="compositionally biased region" description="Basic residues" evidence="4">
    <location>
        <begin position="595"/>
        <end position="604"/>
    </location>
</feature>
<dbReference type="EMBL" id="CAJOBI010000167">
    <property type="protein sequence ID" value="CAF3800655.1"/>
    <property type="molecule type" value="Genomic_DNA"/>
</dbReference>
<evidence type="ECO:0000256" key="4">
    <source>
        <dbReference type="SAM" id="MobiDB-lite"/>
    </source>
</evidence>
<evidence type="ECO:0000313" key="7">
    <source>
        <dbReference type="Proteomes" id="UP000676336"/>
    </source>
</evidence>
<dbReference type="InterPro" id="IPR002376">
    <property type="entry name" value="Formyl_transf_N"/>
</dbReference>
<dbReference type="InterPro" id="IPR016185">
    <property type="entry name" value="PreATP-grasp_dom_sf"/>
</dbReference>
<dbReference type="Pfam" id="PF01071">
    <property type="entry name" value="GARS_A"/>
    <property type="match status" value="1"/>
</dbReference>
<dbReference type="GO" id="GO:0005829">
    <property type="term" value="C:cytosol"/>
    <property type="evidence" value="ECO:0007669"/>
    <property type="project" value="TreeGrafter"/>
</dbReference>
<feature type="domain" description="Phosphoribosylglycinamide synthetase C-domain" evidence="5">
    <location>
        <begin position="476"/>
        <end position="575"/>
    </location>
</feature>
<dbReference type="Pfam" id="PF02844">
    <property type="entry name" value="GARS_N"/>
    <property type="match status" value="1"/>
</dbReference>
<dbReference type="GO" id="GO:0004641">
    <property type="term" value="F:phosphoribosylformylglycinamidine cyclo-ligase activity"/>
    <property type="evidence" value="ECO:0007669"/>
    <property type="project" value="InterPro"/>
</dbReference>
<dbReference type="GO" id="GO:0046084">
    <property type="term" value="P:adenine biosynthetic process"/>
    <property type="evidence" value="ECO:0007669"/>
    <property type="project" value="TreeGrafter"/>
</dbReference>
<evidence type="ECO:0000256" key="1">
    <source>
        <dbReference type="ARBA" id="ARBA00022598"/>
    </source>
</evidence>
<dbReference type="SUPFAM" id="SSF52440">
    <property type="entry name" value="PreATP-grasp domain"/>
    <property type="match status" value="1"/>
</dbReference>
<accession>A0A8S2JBF3</accession>
<keyword evidence="2" id="KW-0547">Nucleotide-binding</keyword>
<feature type="region of interest" description="Disordered" evidence="4">
    <location>
        <begin position="584"/>
        <end position="656"/>
    </location>
</feature>
<proteinExistence type="predicted"/>
<keyword evidence="1" id="KW-0436">Ligase</keyword>
<dbReference type="GO" id="GO:0005524">
    <property type="term" value="F:ATP binding"/>
    <property type="evidence" value="ECO:0007669"/>
    <property type="project" value="UniProtKB-KW"/>
</dbReference>
<dbReference type="Gene3D" id="3.90.650.10">
    <property type="entry name" value="PurM-like C-terminal domain"/>
    <property type="match status" value="1"/>
</dbReference>
<dbReference type="InterPro" id="IPR020562">
    <property type="entry name" value="PRibGlycinamide_synth_N"/>
</dbReference>
<protein>
    <recommendedName>
        <fullName evidence="5">Phosphoribosylglycinamide synthetase C-domain domain-containing protein</fullName>
    </recommendedName>
</protein>
<dbReference type="Gene3D" id="3.40.50.170">
    <property type="entry name" value="Formyl transferase, N-terminal domain"/>
    <property type="match status" value="1"/>
</dbReference>
<dbReference type="SMART" id="SM01209">
    <property type="entry name" value="GARS_A"/>
    <property type="match status" value="1"/>
</dbReference>
<dbReference type="InterPro" id="IPR037123">
    <property type="entry name" value="PRibGlycinamide_synth_C_sf"/>
</dbReference>
<comment type="caution">
    <text evidence="6">The sequence shown here is derived from an EMBL/GenBank/DDBJ whole genome shotgun (WGS) entry which is preliminary data.</text>
</comment>
<organism evidence="6 7">
    <name type="scientific">Rotaria magnacalcarata</name>
    <dbReference type="NCBI Taxonomy" id="392030"/>
    <lineage>
        <taxon>Eukaryota</taxon>
        <taxon>Metazoa</taxon>
        <taxon>Spiralia</taxon>
        <taxon>Gnathifera</taxon>
        <taxon>Rotifera</taxon>
        <taxon>Eurotatoria</taxon>
        <taxon>Bdelloidea</taxon>
        <taxon>Philodinida</taxon>
        <taxon>Philodinidae</taxon>
        <taxon>Rotaria</taxon>
    </lineage>
</organism>
<evidence type="ECO:0000256" key="2">
    <source>
        <dbReference type="ARBA" id="ARBA00022741"/>
    </source>
</evidence>
<dbReference type="Proteomes" id="UP000676336">
    <property type="component" value="Unassembled WGS sequence"/>
</dbReference>